<comment type="caution">
    <text evidence="2">The sequence shown here is derived from an EMBL/GenBank/DDBJ whole genome shotgun (WGS) entry which is preliminary data.</text>
</comment>
<feature type="compositionally biased region" description="Basic and acidic residues" evidence="1">
    <location>
        <begin position="100"/>
        <end position="111"/>
    </location>
</feature>
<evidence type="ECO:0000313" key="2">
    <source>
        <dbReference type="EMBL" id="MCS0497979.1"/>
    </source>
</evidence>
<sequence length="121" mass="13029">MADEPDPDRDSPAVDIRVTRSGGVAGMRRGWAVASPDARRWEPLVDACPWDDDGPGLLVRDDGPDRMLWRIEVLAPGPARSAELPESAVEGPWRALVETVRDEGSRVRPEPPHGSAGTADG</sequence>
<name>A0ABT1ZBB3_9MICO</name>
<keyword evidence="3" id="KW-1185">Reference proteome</keyword>
<dbReference type="Pfam" id="PF20242">
    <property type="entry name" value="Emfourin"/>
    <property type="match status" value="1"/>
</dbReference>
<gene>
    <name evidence="2" type="ORF">NUH29_00235</name>
</gene>
<accession>A0ABT1ZBB3</accession>
<dbReference type="InterPro" id="IPR049457">
    <property type="entry name" value="Emfourin"/>
</dbReference>
<evidence type="ECO:0000256" key="1">
    <source>
        <dbReference type="SAM" id="MobiDB-lite"/>
    </source>
</evidence>
<feature type="region of interest" description="Disordered" evidence="1">
    <location>
        <begin position="100"/>
        <end position="121"/>
    </location>
</feature>
<dbReference type="RefSeq" id="WP_258796855.1">
    <property type="nucleotide sequence ID" value="NZ_JANTHX010000001.1"/>
</dbReference>
<dbReference type="EMBL" id="JANTHX010000001">
    <property type="protein sequence ID" value="MCS0497979.1"/>
    <property type="molecule type" value="Genomic_DNA"/>
</dbReference>
<dbReference type="Proteomes" id="UP001205337">
    <property type="component" value="Unassembled WGS sequence"/>
</dbReference>
<proteinExistence type="predicted"/>
<evidence type="ECO:0000313" key="3">
    <source>
        <dbReference type="Proteomes" id="UP001205337"/>
    </source>
</evidence>
<organism evidence="2 3">
    <name type="scientific">Protaetiibacter mangrovi</name>
    <dbReference type="NCBI Taxonomy" id="2970926"/>
    <lineage>
        <taxon>Bacteria</taxon>
        <taxon>Bacillati</taxon>
        <taxon>Actinomycetota</taxon>
        <taxon>Actinomycetes</taxon>
        <taxon>Micrococcales</taxon>
        <taxon>Microbacteriaceae</taxon>
        <taxon>Protaetiibacter</taxon>
    </lineage>
</organism>
<protein>
    <submittedName>
        <fullName evidence="2">Uncharacterized protein</fullName>
    </submittedName>
</protein>
<reference evidence="2 3" key="1">
    <citation type="submission" date="2022-08" db="EMBL/GenBank/DDBJ databases">
        <authorList>
            <person name="Li F."/>
        </authorList>
    </citation>
    <scope>NUCLEOTIDE SEQUENCE [LARGE SCALE GENOMIC DNA]</scope>
    <source>
        <strain evidence="2 3">10F1B-8-1</strain>
    </source>
</reference>